<gene>
    <name evidence="2" type="ORF">B1R32_101279</name>
</gene>
<dbReference type="AlphaFoldDB" id="A0A2S8SXL1"/>
<sequence>MNIATSNSKFENALDSLLRAALWPREESISPQTLAKAVVLGGAIQGASMGAYAFLNGGSAAFIFISALKVPLFLGIGAALMLPAFYVLYALFGLGDEFGIALRALIGGQAAFALILASLSPLTLLFYLSGATYRGALGFNVALFALAAVAAQNTIRGRVKPLLERDARHATLLSMGFGLWVFVAIQLGWNLRPFVGNPDAPAQFFRPDAFTNAYFALWRLLVG</sequence>
<keyword evidence="1" id="KW-1133">Transmembrane helix</keyword>
<feature type="transmembrane region" description="Helical" evidence="1">
    <location>
        <begin position="61"/>
        <end position="92"/>
    </location>
</feature>
<comment type="caution">
    <text evidence="2">The sequence shown here is derived from an EMBL/GenBank/DDBJ whole genome shotgun (WGS) entry which is preliminary data.</text>
</comment>
<organism evidence="2 3">
    <name type="scientific">Abditibacterium utsteinense</name>
    <dbReference type="NCBI Taxonomy" id="1960156"/>
    <lineage>
        <taxon>Bacteria</taxon>
        <taxon>Pseudomonadati</taxon>
        <taxon>Abditibacteriota</taxon>
        <taxon>Abditibacteriia</taxon>
        <taxon>Abditibacteriales</taxon>
        <taxon>Abditibacteriaceae</taxon>
        <taxon>Abditibacterium</taxon>
    </lineage>
</organism>
<keyword evidence="3" id="KW-1185">Reference proteome</keyword>
<keyword evidence="1" id="KW-0472">Membrane</keyword>
<dbReference type="OrthoDB" id="275833at2"/>
<name>A0A2S8SXL1_9BACT</name>
<evidence type="ECO:0008006" key="4">
    <source>
        <dbReference type="Google" id="ProtNLM"/>
    </source>
</evidence>
<reference evidence="2 3" key="1">
    <citation type="journal article" date="2018" name="Syst. Appl. Microbiol.">
        <title>Abditibacterium utsteinense sp. nov., the first cultivated member of candidate phylum FBP, isolated from ice-free Antarctic soil samples.</title>
        <authorList>
            <person name="Tahon G."/>
            <person name="Tytgat B."/>
            <person name="Lebbe L."/>
            <person name="Carlier A."/>
            <person name="Willems A."/>
        </authorList>
    </citation>
    <scope>NUCLEOTIDE SEQUENCE [LARGE SCALE GENOMIC DNA]</scope>
    <source>
        <strain evidence="2 3">LMG 29911</strain>
    </source>
</reference>
<dbReference type="Proteomes" id="UP000237684">
    <property type="component" value="Unassembled WGS sequence"/>
</dbReference>
<dbReference type="RefSeq" id="WP_105482264.1">
    <property type="nucleotide sequence ID" value="NZ_NIGF01000001.1"/>
</dbReference>
<evidence type="ECO:0000256" key="1">
    <source>
        <dbReference type="SAM" id="Phobius"/>
    </source>
</evidence>
<protein>
    <recommendedName>
        <fullName evidence="4">Yip1 domain-containing protein</fullName>
    </recommendedName>
</protein>
<evidence type="ECO:0000313" key="3">
    <source>
        <dbReference type="Proteomes" id="UP000237684"/>
    </source>
</evidence>
<keyword evidence="1" id="KW-0812">Transmembrane</keyword>
<feature type="transmembrane region" description="Helical" evidence="1">
    <location>
        <begin position="133"/>
        <end position="151"/>
    </location>
</feature>
<accession>A0A2S8SXL1</accession>
<feature type="transmembrane region" description="Helical" evidence="1">
    <location>
        <begin position="34"/>
        <end position="55"/>
    </location>
</feature>
<feature type="transmembrane region" description="Helical" evidence="1">
    <location>
        <begin position="172"/>
        <end position="189"/>
    </location>
</feature>
<feature type="transmembrane region" description="Helical" evidence="1">
    <location>
        <begin position="104"/>
        <end position="127"/>
    </location>
</feature>
<proteinExistence type="predicted"/>
<evidence type="ECO:0000313" key="2">
    <source>
        <dbReference type="EMBL" id="PQV65537.1"/>
    </source>
</evidence>
<dbReference type="EMBL" id="NIGF01000001">
    <property type="protein sequence ID" value="PQV65537.1"/>
    <property type="molecule type" value="Genomic_DNA"/>
</dbReference>
<dbReference type="InParanoid" id="A0A2S8SXL1"/>